<organism evidence="2">
    <name type="scientific">uncultured Craurococcus sp</name>
    <dbReference type="NCBI Taxonomy" id="1135998"/>
    <lineage>
        <taxon>Bacteria</taxon>
        <taxon>Pseudomonadati</taxon>
        <taxon>Pseudomonadota</taxon>
        <taxon>Alphaproteobacteria</taxon>
        <taxon>Acetobacterales</taxon>
        <taxon>Acetobacteraceae</taxon>
        <taxon>Craurococcus</taxon>
        <taxon>environmental samples</taxon>
    </lineage>
</organism>
<evidence type="ECO:0000313" key="2">
    <source>
        <dbReference type="EMBL" id="CAA9279730.1"/>
    </source>
</evidence>
<evidence type="ECO:0000256" key="1">
    <source>
        <dbReference type="SAM" id="MobiDB-lite"/>
    </source>
</evidence>
<protein>
    <submittedName>
        <fullName evidence="2">Uncharacterized protein</fullName>
    </submittedName>
</protein>
<feature type="compositionally biased region" description="Low complexity" evidence="1">
    <location>
        <begin position="51"/>
        <end position="69"/>
    </location>
</feature>
<feature type="compositionally biased region" description="Basic and acidic residues" evidence="1">
    <location>
        <begin position="37"/>
        <end position="46"/>
    </location>
</feature>
<proteinExistence type="predicted"/>
<dbReference type="AlphaFoldDB" id="A0A6J4JK64"/>
<feature type="region of interest" description="Disordered" evidence="1">
    <location>
        <begin position="22"/>
        <end position="77"/>
    </location>
</feature>
<reference evidence="2" key="1">
    <citation type="submission" date="2020-02" db="EMBL/GenBank/DDBJ databases">
        <authorList>
            <person name="Meier V. D."/>
        </authorList>
    </citation>
    <scope>NUCLEOTIDE SEQUENCE</scope>
    <source>
        <strain evidence="2">AVDCRST_MAG27</strain>
    </source>
</reference>
<dbReference type="EMBL" id="CADCTD010000165">
    <property type="protein sequence ID" value="CAA9279730.1"/>
    <property type="molecule type" value="Genomic_DNA"/>
</dbReference>
<name>A0A6J4JK64_9PROT</name>
<accession>A0A6J4JK64</accession>
<gene>
    <name evidence="2" type="ORF">AVDCRST_MAG27-3930</name>
</gene>
<sequence>MPNPFACPCGQHASPLACGACRGAGRTKREPRHAAGVRRDLPRDHASCSVAPAPRRAAGPPASRAGAAGLDPARRFG</sequence>